<dbReference type="Proteomes" id="UP000183107">
    <property type="component" value="Unassembled WGS sequence"/>
</dbReference>
<dbReference type="PROSITE" id="PS00079">
    <property type="entry name" value="MULTICOPPER_OXIDASE1"/>
    <property type="match status" value="1"/>
</dbReference>
<dbReference type="EMBL" id="FOVJ01000003">
    <property type="protein sequence ID" value="SFN82952.1"/>
    <property type="molecule type" value="Genomic_DNA"/>
</dbReference>
<dbReference type="GO" id="GO:0016491">
    <property type="term" value="F:oxidoreductase activity"/>
    <property type="evidence" value="ECO:0007669"/>
    <property type="project" value="UniProtKB-KW"/>
</dbReference>
<dbReference type="PANTHER" id="PTHR11709:SF486">
    <property type="entry name" value="MULTICOPPER OXIDASE"/>
    <property type="match status" value="1"/>
</dbReference>
<dbReference type="InterPro" id="IPR011706">
    <property type="entry name" value="Cu-oxidase_C"/>
</dbReference>
<dbReference type="InterPro" id="IPR008972">
    <property type="entry name" value="Cupredoxin"/>
</dbReference>
<dbReference type="SUPFAM" id="SSF49503">
    <property type="entry name" value="Cupredoxins"/>
    <property type="match status" value="2"/>
</dbReference>
<name>A0A1I5C805_9PROT</name>
<gene>
    <name evidence="5" type="ORF">SAMN05216386_1997</name>
</gene>
<dbReference type="Pfam" id="PF07731">
    <property type="entry name" value="Cu-oxidase_2"/>
    <property type="match status" value="1"/>
</dbReference>
<keyword evidence="2" id="KW-0560">Oxidoreductase</keyword>
<evidence type="ECO:0000313" key="6">
    <source>
        <dbReference type="Proteomes" id="UP000183107"/>
    </source>
</evidence>
<dbReference type="InterPro" id="IPR011707">
    <property type="entry name" value="Cu-oxidase-like_N"/>
</dbReference>
<feature type="domain" description="Plastocyanin-like" evidence="4">
    <location>
        <begin position="126"/>
        <end position="229"/>
    </location>
</feature>
<dbReference type="Pfam" id="PF07732">
    <property type="entry name" value="Cu-oxidase_3"/>
    <property type="match status" value="1"/>
</dbReference>
<evidence type="ECO:0000259" key="4">
    <source>
        <dbReference type="Pfam" id="PF07732"/>
    </source>
</evidence>
<sequence>MRFAALLLRDAQQVLGGFIYITNLEITTISGGKKMNSGYAGRIAAHIAFIIMAFWMSLPAQAAVREYWVAAEKTSWNYAPSGKNLIKPDAGLGVWGTTLAYPKYRYMGYTDGSYSKALPQPAWMGILGPQIRAAVGDTIKVHFLNKTDRPLSMHPHGMFYDKNSEGADGSGMGASVPPGKSFTYTWVADEAAGPGPADPSSIVWLYHSHVMEEEEANLGLIGTIVITRKGMERSASDPAPRDVDQEFTTLFMIFNEENGEESGMKHTINGRIFGNLEGYETGLGKRVRWHVVALGNETDNHTVHWHGQTVLDHGRRTDVVEVLPASMTSVDMIPRSAGNWLLHCHVDDHMMAGMSTRWRVLP</sequence>
<evidence type="ECO:0000256" key="1">
    <source>
        <dbReference type="ARBA" id="ARBA00022723"/>
    </source>
</evidence>
<organism evidence="5 6">
    <name type="scientific">Nitrosospira briensis</name>
    <dbReference type="NCBI Taxonomy" id="35799"/>
    <lineage>
        <taxon>Bacteria</taxon>
        <taxon>Pseudomonadati</taxon>
        <taxon>Pseudomonadota</taxon>
        <taxon>Betaproteobacteria</taxon>
        <taxon>Nitrosomonadales</taxon>
        <taxon>Nitrosomonadaceae</taxon>
        <taxon>Nitrosospira</taxon>
    </lineage>
</organism>
<protein>
    <submittedName>
        <fullName evidence="5">Multicopper oxidase</fullName>
    </submittedName>
</protein>
<feature type="domain" description="Plastocyanin-like" evidence="3">
    <location>
        <begin position="262"/>
        <end position="360"/>
    </location>
</feature>
<dbReference type="PANTHER" id="PTHR11709">
    <property type="entry name" value="MULTI-COPPER OXIDASE"/>
    <property type="match status" value="1"/>
</dbReference>
<evidence type="ECO:0000313" key="5">
    <source>
        <dbReference type="EMBL" id="SFN82952.1"/>
    </source>
</evidence>
<reference evidence="6" key="1">
    <citation type="submission" date="2016-10" db="EMBL/GenBank/DDBJ databases">
        <authorList>
            <person name="Varghese N."/>
        </authorList>
    </citation>
    <scope>NUCLEOTIDE SEQUENCE [LARGE SCALE GENOMIC DNA]</scope>
    <source>
        <strain evidence="6">Nsp8</strain>
    </source>
</reference>
<proteinExistence type="predicted"/>
<dbReference type="Gene3D" id="2.60.40.420">
    <property type="entry name" value="Cupredoxins - blue copper proteins"/>
    <property type="match status" value="2"/>
</dbReference>
<keyword evidence="1" id="KW-0479">Metal-binding</keyword>
<dbReference type="InterPro" id="IPR002355">
    <property type="entry name" value="Cu_oxidase_Cu_BS"/>
</dbReference>
<accession>A0A1I5C805</accession>
<dbReference type="InterPro" id="IPR033138">
    <property type="entry name" value="Cu_oxidase_CS"/>
</dbReference>
<keyword evidence="6" id="KW-1185">Reference proteome</keyword>
<dbReference type="STRING" id="1266925.GCA_000619905_02143"/>
<evidence type="ECO:0000256" key="2">
    <source>
        <dbReference type="ARBA" id="ARBA00023002"/>
    </source>
</evidence>
<dbReference type="GO" id="GO:0005507">
    <property type="term" value="F:copper ion binding"/>
    <property type="evidence" value="ECO:0007669"/>
    <property type="project" value="InterPro"/>
</dbReference>
<dbReference type="PROSITE" id="PS00080">
    <property type="entry name" value="MULTICOPPER_OXIDASE2"/>
    <property type="match status" value="1"/>
</dbReference>
<dbReference type="InterPro" id="IPR045087">
    <property type="entry name" value="Cu-oxidase_fam"/>
</dbReference>
<evidence type="ECO:0000259" key="3">
    <source>
        <dbReference type="Pfam" id="PF07731"/>
    </source>
</evidence>
<dbReference type="AlphaFoldDB" id="A0A1I5C805"/>